<organism evidence="1 2">
    <name type="scientific">Bacillus inaquosorum KCTC 13429</name>
    <dbReference type="NCBI Taxonomy" id="1236548"/>
    <lineage>
        <taxon>Bacteria</taxon>
        <taxon>Bacillati</taxon>
        <taxon>Bacillota</taxon>
        <taxon>Bacilli</taxon>
        <taxon>Bacillales</taxon>
        <taxon>Bacillaceae</taxon>
        <taxon>Bacillus</taxon>
    </lineage>
</organism>
<name>A0A9W5LI54_9BACI</name>
<proteinExistence type="predicted"/>
<accession>A0A9W5LI54</accession>
<comment type="caution">
    <text evidence="1">The sequence shown here is derived from an EMBL/GenBank/DDBJ whole genome shotgun (WGS) entry which is preliminary data.</text>
</comment>
<gene>
    <name evidence="1" type="ORF">BSI_25870</name>
</gene>
<dbReference type="EMBL" id="AMXN01000004">
    <property type="protein sequence ID" value="ELS61125.1"/>
    <property type="molecule type" value="Genomic_DNA"/>
</dbReference>
<reference evidence="1 2" key="1">
    <citation type="journal article" date="2014" name="Syst. Appl. Microbiol.">
        <title>Genomic insights into the taxonomic status of the three subspecies of Bacillus subtilis.</title>
        <authorList>
            <person name="Yi H."/>
            <person name="Chun J."/>
            <person name="Cha C.J."/>
        </authorList>
    </citation>
    <scope>NUCLEOTIDE SEQUENCE [LARGE SCALE GENOMIC DNA]</scope>
    <source>
        <strain evidence="1 2">KCTC 13429</strain>
    </source>
</reference>
<keyword evidence="2" id="KW-1185">Reference proteome</keyword>
<protein>
    <submittedName>
        <fullName evidence="1">Uncharacterized protein</fullName>
    </submittedName>
</protein>
<sequence length="37" mass="4564">MEKCVEEKIVRSYNHNCYACNKKYLIFGFSFIFIDFY</sequence>
<evidence type="ECO:0000313" key="2">
    <source>
        <dbReference type="Proteomes" id="UP000011182"/>
    </source>
</evidence>
<dbReference type="AlphaFoldDB" id="A0A9W5LI54"/>
<evidence type="ECO:0000313" key="1">
    <source>
        <dbReference type="EMBL" id="ELS61125.1"/>
    </source>
</evidence>
<dbReference type="Proteomes" id="UP000011182">
    <property type="component" value="Unassembled WGS sequence"/>
</dbReference>